<evidence type="ECO:0000313" key="2">
    <source>
        <dbReference type="Proteomes" id="UP000000734"/>
    </source>
</evidence>
<organism evidence="1 2">
    <name type="scientific">Pseudomonas phage phi8</name>
    <dbReference type="NCBI Taxonomy" id="120086"/>
    <lineage>
        <taxon>Viruses</taxon>
        <taxon>Riboviria</taxon>
        <taxon>Orthornavirae</taxon>
        <taxon>Duplornaviricota</taxon>
        <taxon>Vidaverviricetes</taxon>
        <taxon>Mindivirales</taxon>
        <taxon>Cystoviridae</taxon>
        <taxon>Alphacystovirus</taxon>
        <taxon>Alphacystovirus phi8</taxon>
        <taxon>Cystovirus phi8</taxon>
    </lineage>
</organism>
<gene>
    <name evidence="1" type="primary">I</name>
</gene>
<dbReference type="EMBL" id="AF226853">
    <property type="protein sequence ID" value="ACG69469.1"/>
    <property type="molecule type" value="Genomic_RNA"/>
</dbReference>
<keyword evidence="2" id="KW-1185">Reference proteome</keyword>
<dbReference type="Proteomes" id="UP000000734">
    <property type="component" value="Genome"/>
</dbReference>
<reference evidence="1 2" key="1">
    <citation type="journal article" date="2000" name="Virology">
        <title>Characterization of phi8, a bacteriophage containing three double-stranded RNA genomic segments and distantly related to Phi6.</title>
        <authorList>
            <person name="Hoogstraten D."/>
            <person name="Qiao X."/>
            <person name="Sun Y."/>
            <person name="Hu A."/>
            <person name="Onodera S."/>
            <person name="Mindich L."/>
        </authorList>
    </citation>
    <scope>NUCLEOTIDE SEQUENCE [LARGE SCALE GENOMIC DNA]</scope>
</reference>
<proteinExistence type="predicted"/>
<name>B4DCU0_9VIRU</name>
<dbReference type="KEGG" id="vg:6775101"/>
<protein>
    <submittedName>
        <fullName evidence="1">PI</fullName>
    </submittedName>
</protein>
<accession>B4DCU0</accession>
<dbReference type="RefSeq" id="YP_002128392.1">
    <property type="nucleotide sequence ID" value="NC_003301.1"/>
</dbReference>
<sequence length="88" mass="8995">MFKDLLRLLVKGAVKGAAEEAFSGKVRVEAATTGAKALQVAKQVGKASLLGVVKYGLPGSLVILGAESLLSVECVQQIGSLIGSLINN</sequence>
<evidence type="ECO:0000313" key="1">
    <source>
        <dbReference type="EMBL" id="ACG69469.1"/>
    </source>
</evidence>
<dbReference type="GeneID" id="6775101"/>